<dbReference type="EMBL" id="FNHH01000013">
    <property type="protein sequence ID" value="SDM47867.1"/>
    <property type="molecule type" value="Genomic_DNA"/>
</dbReference>
<dbReference type="InterPro" id="IPR006680">
    <property type="entry name" value="Amidohydro-rel"/>
</dbReference>
<dbReference type="Gene3D" id="2.30.40.10">
    <property type="entry name" value="Urease, subunit C, domain 1"/>
    <property type="match status" value="1"/>
</dbReference>
<feature type="domain" description="Amidohydrolase-related" evidence="3">
    <location>
        <begin position="293"/>
        <end position="402"/>
    </location>
</feature>
<feature type="modified residue" description="N6-carboxylysine" evidence="2">
    <location>
        <position position="187"/>
    </location>
</feature>
<dbReference type="NCBIfam" id="NF006689">
    <property type="entry name" value="PRK09237.1"/>
    <property type="match status" value="1"/>
</dbReference>
<feature type="binding site" evidence="1">
    <location>
        <position position="242"/>
    </location>
    <ligand>
        <name>Zn(2+)</name>
        <dbReference type="ChEBI" id="CHEBI:29105"/>
        <label>2</label>
    </ligand>
</feature>
<sequence>MRKFYILLVTILLPFVLFAQSKPYNIIIKGGHVIDPKNNINSVMDVAIADGKIARIAVNIDAAQSTHIVNAKGMYVTPGLIDIHGHVFAGTEPDHMYSNGFNSIMPDGFYQRVGVTTVVDAGGSGWRDFPTFKKNVIDNSQTRVLAFLNIVGNGMRGGIIEQNVTDMDPEIAAKAALRYKDHVVGIKVAHFTSPDFTNVDRGVAAGKLANMPVMIDFGGTVPRLSLNDLLMKRLRPGDIFTHTFGELLDTKEAIVDTARQELKPFVMAAQKRGVIFDVGYGGSSFRYSQAIPAAKAGFHPNTISTDLHISSMKGSMKDMLLVMSKFLKIGMNLQEVINASTWAPAKAIKRQELGHLSVGAIADVAILNMRKGNFGFYDMAGYKMESDEKLECEMTIFGGKIVYDLNGIVNPLPNNKN</sequence>
<evidence type="ECO:0000313" key="5">
    <source>
        <dbReference type="Proteomes" id="UP000199226"/>
    </source>
</evidence>
<dbReference type="PIRSF" id="PIRSF039004">
    <property type="entry name" value="ADE_EF_0837"/>
    <property type="match status" value="1"/>
</dbReference>
<proteinExistence type="predicted"/>
<keyword evidence="1" id="KW-0862">Zinc</keyword>
<evidence type="ECO:0000256" key="1">
    <source>
        <dbReference type="PIRSR" id="PIRSR039004-1"/>
    </source>
</evidence>
<evidence type="ECO:0000259" key="3">
    <source>
        <dbReference type="Pfam" id="PF01979"/>
    </source>
</evidence>
<feature type="binding site" evidence="1">
    <location>
        <position position="86"/>
    </location>
    <ligand>
        <name>Zn(2+)</name>
        <dbReference type="ChEBI" id="CHEBI:29105"/>
        <label>1</label>
    </ligand>
</feature>
<accession>A0A1G9TJF5</accession>
<evidence type="ECO:0000256" key="2">
    <source>
        <dbReference type="PIRSR" id="PIRSR039004-2"/>
    </source>
</evidence>
<dbReference type="RefSeq" id="WP_090704641.1">
    <property type="nucleotide sequence ID" value="NZ_FNHH01000013.1"/>
</dbReference>
<dbReference type="SUPFAM" id="SSF51556">
    <property type="entry name" value="Metallo-dependent hydrolases"/>
    <property type="match status" value="1"/>
</dbReference>
<dbReference type="GO" id="GO:0016810">
    <property type="term" value="F:hydrolase activity, acting on carbon-nitrogen (but not peptide) bonds"/>
    <property type="evidence" value="ECO:0007669"/>
    <property type="project" value="InterPro"/>
</dbReference>
<dbReference type="Gene3D" id="3.20.20.140">
    <property type="entry name" value="Metal-dependent hydrolases"/>
    <property type="match status" value="1"/>
</dbReference>
<dbReference type="InterPro" id="IPR020043">
    <property type="entry name" value="Deacetylase_Atu3266-like"/>
</dbReference>
<dbReference type="GO" id="GO:0046872">
    <property type="term" value="F:metal ion binding"/>
    <property type="evidence" value="ECO:0007669"/>
    <property type="project" value="UniProtKB-KW"/>
</dbReference>
<dbReference type="InterPro" id="IPR032466">
    <property type="entry name" value="Metal_Hydrolase"/>
</dbReference>
<dbReference type="Proteomes" id="UP000199226">
    <property type="component" value="Unassembled WGS sequence"/>
</dbReference>
<dbReference type="STRING" id="990371.SAMN05421813_11347"/>
<feature type="binding site" evidence="1">
    <location>
        <position position="84"/>
    </location>
    <ligand>
        <name>Zn(2+)</name>
        <dbReference type="ChEBI" id="CHEBI:29105"/>
        <label>1</label>
    </ligand>
</feature>
<dbReference type="PANTHER" id="PTHR42717:SF1">
    <property type="entry name" value="IMIDAZOLONEPROPIONASE AND RELATED AMIDOHYDROLASES"/>
    <property type="match status" value="1"/>
</dbReference>
<gene>
    <name evidence="4" type="ORF">SAMN05421813_11347</name>
</gene>
<name>A0A1G9TJF5_9SPHI</name>
<reference evidence="5" key="1">
    <citation type="submission" date="2016-10" db="EMBL/GenBank/DDBJ databases">
        <authorList>
            <person name="Varghese N."/>
            <person name="Submissions S."/>
        </authorList>
    </citation>
    <scope>NUCLEOTIDE SEQUENCE [LARGE SCALE GENOMIC DNA]</scope>
    <source>
        <strain evidence="5">DSM 24536</strain>
    </source>
</reference>
<feature type="binding site" description="via carbamate group" evidence="1">
    <location>
        <position position="187"/>
    </location>
    <ligand>
        <name>Zn(2+)</name>
        <dbReference type="ChEBI" id="CHEBI:29105"/>
        <label>1</label>
    </ligand>
</feature>
<keyword evidence="5" id="KW-1185">Reference proteome</keyword>
<feature type="binding site" evidence="1">
    <location>
        <position position="306"/>
    </location>
    <ligand>
        <name>Zn(2+)</name>
        <dbReference type="ChEBI" id="CHEBI:29105"/>
        <label>1</label>
    </ligand>
</feature>
<evidence type="ECO:0000313" key="4">
    <source>
        <dbReference type="EMBL" id="SDM47867.1"/>
    </source>
</evidence>
<dbReference type="PANTHER" id="PTHR42717">
    <property type="entry name" value="DIHYDROOROTASE-RELATED"/>
    <property type="match status" value="1"/>
</dbReference>
<keyword evidence="1" id="KW-0479">Metal-binding</keyword>
<dbReference type="Pfam" id="PF01979">
    <property type="entry name" value="Amidohydro_1"/>
    <property type="match status" value="1"/>
</dbReference>
<dbReference type="GO" id="GO:0019213">
    <property type="term" value="F:deacetylase activity"/>
    <property type="evidence" value="ECO:0007669"/>
    <property type="project" value="InterPro"/>
</dbReference>
<dbReference type="OrthoDB" id="9797498at2"/>
<protein>
    <submittedName>
        <fullName evidence="4">Dihydroorotase</fullName>
    </submittedName>
</protein>
<dbReference type="AlphaFoldDB" id="A0A1G9TJF5"/>
<organism evidence="4 5">
    <name type="scientific">Daejeonella rubra</name>
    <dbReference type="NCBI Taxonomy" id="990371"/>
    <lineage>
        <taxon>Bacteria</taxon>
        <taxon>Pseudomonadati</taxon>
        <taxon>Bacteroidota</taxon>
        <taxon>Sphingobacteriia</taxon>
        <taxon>Sphingobacteriales</taxon>
        <taxon>Sphingobacteriaceae</taxon>
        <taxon>Daejeonella</taxon>
    </lineage>
</organism>
<dbReference type="InterPro" id="IPR011059">
    <property type="entry name" value="Metal-dep_hydrolase_composite"/>
</dbReference>
<dbReference type="SUPFAM" id="SSF51338">
    <property type="entry name" value="Composite domain of metallo-dependent hydrolases"/>
    <property type="match status" value="1"/>
</dbReference>
<feature type="binding site" description="via carbamate group" evidence="1">
    <location>
        <position position="187"/>
    </location>
    <ligand>
        <name>Zn(2+)</name>
        <dbReference type="ChEBI" id="CHEBI:29105"/>
        <label>2</label>
    </ligand>
</feature>